<evidence type="ECO:0000256" key="3">
    <source>
        <dbReference type="ARBA" id="ARBA00023163"/>
    </source>
</evidence>
<dbReference type="HOGENOM" id="CLU_037628_6_1_9"/>
<keyword evidence="7" id="KW-1185">Reference proteome</keyword>
<proteinExistence type="predicted"/>
<dbReference type="Pfam" id="PF00356">
    <property type="entry name" value="LacI"/>
    <property type="match status" value="1"/>
</dbReference>
<dbReference type="CDD" id="cd01392">
    <property type="entry name" value="HTH_LacI"/>
    <property type="match status" value="1"/>
</dbReference>
<dbReference type="GO" id="GO:0000976">
    <property type="term" value="F:transcription cis-regulatory region binding"/>
    <property type="evidence" value="ECO:0007669"/>
    <property type="project" value="TreeGrafter"/>
</dbReference>
<protein>
    <recommendedName>
        <fullName evidence="5">HTH lacI-type domain-containing protein</fullName>
    </recommendedName>
</protein>
<dbReference type="InterPro" id="IPR046335">
    <property type="entry name" value="LacI/GalR-like_sensor"/>
</dbReference>
<dbReference type="GO" id="GO:0003700">
    <property type="term" value="F:DNA-binding transcription factor activity"/>
    <property type="evidence" value="ECO:0007669"/>
    <property type="project" value="TreeGrafter"/>
</dbReference>
<dbReference type="CDD" id="cd01544">
    <property type="entry name" value="PBP1_GalR"/>
    <property type="match status" value="1"/>
</dbReference>
<dbReference type="PROSITE" id="PS50932">
    <property type="entry name" value="HTH_LACI_2"/>
    <property type="match status" value="1"/>
</dbReference>
<feature type="domain" description="HTH lacI-type" evidence="5">
    <location>
        <begin position="1"/>
        <end position="57"/>
    </location>
</feature>
<dbReference type="SUPFAM" id="SSF47413">
    <property type="entry name" value="lambda repressor-like DNA-binding domains"/>
    <property type="match status" value="1"/>
</dbReference>
<dbReference type="eggNOG" id="COG1609">
    <property type="taxonomic scope" value="Bacteria"/>
</dbReference>
<dbReference type="EMBL" id="ACBZ01000172">
    <property type="protein sequence ID" value="EEG47934.1"/>
    <property type="molecule type" value="Genomic_DNA"/>
</dbReference>
<dbReference type="PATRIC" id="fig|476272.21.peg.1341"/>
<dbReference type="Proteomes" id="UP000003100">
    <property type="component" value="Unassembled WGS sequence"/>
</dbReference>
<dbReference type="InterPro" id="IPR000843">
    <property type="entry name" value="HTH_LacI"/>
</dbReference>
<dbReference type="Gene3D" id="1.10.260.40">
    <property type="entry name" value="lambda repressor-like DNA-binding domains"/>
    <property type="match status" value="1"/>
</dbReference>
<organism evidence="6 7">
    <name type="scientific">Blautia hydrogenotrophica (strain DSM 10507 / JCM 14656 / S5a33)</name>
    <name type="common">Ruminococcus hydrogenotrophicus</name>
    <dbReference type="NCBI Taxonomy" id="476272"/>
    <lineage>
        <taxon>Bacteria</taxon>
        <taxon>Bacillati</taxon>
        <taxon>Bacillota</taxon>
        <taxon>Clostridia</taxon>
        <taxon>Lachnospirales</taxon>
        <taxon>Lachnospiraceae</taxon>
        <taxon>Blautia</taxon>
    </lineage>
</organism>
<sequence length="358" mass="39848">MTLKEIALEAGVSISTVSRVINNTDSKAASPEVREKIWEIVRRTGYTPNPAAQNLKRRKSYSSVNSHSLACLFARTPTDINDPFFSTLAKSVEVEAYKQNYILKSSFTPFDITKSENFRLILDNNVNGVVILGRCDKTTLKFLKQHFNYVIYTGLNGIDANYDQILCDGYGASLCAMEYLIQLGHKHIGYLGEINMENRYTGYRDALKKELLPFDSTYVSAVPFSSKGGYDGMLKLLEQQPKITAVFCGNDITAIGALRAIKDRGFKIPRDISVISIDDIDIVQYLSPMLTSVHIPVEEMGKMAAKTLIDRICGGHTLPMKIHLPCYLAKRESCDKPRTGPLFPAPQKKVPASKTASE</sequence>
<accession>C0CQQ5</accession>
<dbReference type="InterPro" id="IPR010982">
    <property type="entry name" value="Lambda_DNA-bd_dom_sf"/>
</dbReference>
<keyword evidence="3" id="KW-0804">Transcription</keyword>
<dbReference type="AlphaFoldDB" id="C0CQQ5"/>
<dbReference type="RefSeq" id="WP_005951233.1">
    <property type="nucleotide sequence ID" value="NZ_CP136423.1"/>
</dbReference>
<name>C0CQQ5_BLAHS</name>
<evidence type="ECO:0000256" key="1">
    <source>
        <dbReference type="ARBA" id="ARBA00023015"/>
    </source>
</evidence>
<dbReference type="Pfam" id="PF13377">
    <property type="entry name" value="Peripla_BP_3"/>
    <property type="match status" value="1"/>
</dbReference>
<dbReference type="PANTHER" id="PTHR30146">
    <property type="entry name" value="LACI-RELATED TRANSCRIPTIONAL REPRESSOR"/>
    <property type="match status" value="1"/>
</dbReference>
<dbReference type="Gene3D" id="3.40.50.2300">
    <property type="match status" value="2"/>
</dbReference>
<evidence type="ECO:0000313" key="6">
    <source>
        <dbReference type="EMBL" id="EEG47934.1"/>
    </source>
</evidence>
<dbReference type="SMART" id="SM00354">
    <property type="entry name" value="HTH_LACI"/>
    <property type="match status" value="1"/>
</dbReference>
<keyword evidence="1" id="KW-0805">Transcription regulation</keyword>
<gene>
    <name evidence="6" type="ORF">RUMHYD_03218</name>
</gene>
<feature type="region of interest" description="Disordered" evidence="4">
    <location>
        <begin position="338"/>
        <end position="358"/>
    </location>
</feature>
<dbReference type="PROSITE" id="PS00356">
    <property type="entry name" value="HTH_LACI_1"/>
    <property type="match status" value="1"/>
</dbReference>
<dbReference type="SUPFAM" id="SSF53822">
    <property type="entry name" value="Periplasmic binding protein-like I"/>
    <property type="match status" value="1"/>
</dbReference>
<evidence type="ECO:0000313" key="7">
    <source>
        <dbReference type="Proteomes" id="UP000003100"/>
    </source>
</evidence>
<evidence type="ECO:0000256" key="2">
    <source>
        <dbReference type="ARBA" id="ARBA00023125"/>
    </source>
</evidence>
<reference evidence="6 7" key="1">
    <citation type="submission" date="2009-01" db="EMBL/GenBank/DDBJ databases">
        <authorList>
            <person name="Fulton L."/>
            <person name="Clifton S."/>
            <person name="Fulton B."/>
            <person name="Xu J."/>
            <person name="Minx P."/>
            <person name="Pepin K.H."/>
            <person name="Johnson M."/>
            <person name="Bhonagiri V."/>
            <person name="Nash W.E."/>
            <person name="Mardis E.R."/>
            <person name="Wilson R.K."/>
        </authorList>
    </citation>
    <scope>NUCLEOTIDE SEQUENCE [LARGE SCALE GENOMIC DNA]</scope>
    <source>
        <strain evidence="7">DSM 10507 / JCM 14656 / S5a33</strain>
    </source>
</reference>
<evidence type="ECO:0000259" key="5">
    <source>
        <dbReference type="PROSITE" id="PS50932"/>
    </source>
</evidence>
<reference evidence="6 7" key="2">
    <citation type="submission" date="2009-02" db="EMBL/GenBank/DDBJ databases">
        <title>Draft genome sequence of Blautia hydrogenotrophica DSM 10507 (Ruminococcus hydrogenotrophicus DSM 10507).</title>
        <authorList>
            <person name="Sudarsanam P."/>
            <person name="Ley R."/>
            <person name="Guruge J."/>
            <person name="Turnbaugh P.J."/>
            <person name="Mahowald M."/>
            <person name="Liep D."/>
            <person name="Gordon J."/>
        </authorList>
    </citation>
    <scope>NUCLEOTIDE SEQUENCE [LARGE SCALE GENOMIC DNA]</scope>
    <source>
        <strain evidence="7">DSM 10507 / JCM 14656 / S5a33</strain>
    </source>
</reference>
<dbReference type="PANTHER" id="PTHR30146:SF109">
    <property type="entry name" value="HTH-TYPE TRANSCRIPTIONAL REGULATOR GALS"/>
    <property type="match status" value="1"/>
</dbReference>
<dbReference type="InterPro" id="IPR028082">
    <property type="entry name" value="Peripla_BP_I"/>
</dbReference>
<evidence type="ECO:0000256" key="4">
    <source>
        <dbReference type="SAM" id="MobiDB-lite"/>
    </source>
</evidence>
<dbReference type="PRINTS" id="PR00036">
    <property type="entry name" value="HTHLACI"/>
</dbReference>
<dbReference type="GeneID" id="86822940"/>
<keyword evidence="2" id="KW-0238">DNA-binding</keyword>